<evidence type="ECO:0000256" key="1">
    <source>
        <dbReference type="ARBA" id="ARBA00007452"/>
    </source>
</evidence>
<gene>
    <name evidence="7" type="primary">recO</name>
    <name evidence="9" type="ORF">CferDRAFT_1585</name>
</gene>
<evidence type="ECO:0000256" key="3">
    <source>
        <dbReference type="ARBA" id="ARBA00022763"/>
    </source>
</evidence>
<dbReference type="Pfam" id="PF02565">
    <property type="entry name" value="RecO_C"/>
    <property type="match status" value="1"/>
</dbReference>
<dbReference type="GO" id="GO:0006310">
    <property type="term" value="P:DNA recombination"/>
    <property type="evidence" value="ECO:0007669"/>
    <property type="project" value="UniProtKB-UniRule"/>
</dbReference>
<reference evidence="9 10" key="1">
    <citation type="submission" date="2006-07" db="EMBL/GenBank/DDBJ databases">
        <title>Annotation of the draft genome assembly of Chlorobium ferroxidans DSM 13031.</title>
        <authorList>
            <consortium name="US DOE Joint Genome Institute (JGI-ORNL)"/>
            <person name="Larimer F."/>
            <person name="Land M."/>
            <person name="Hauser L."/>
        </authorList>
    </citation>
    <scope>NUCLEOTIDE SEQUENCE [LARGE SCALE GENOMIC DNA]</scope>
    <source>
        <strain evidence="9 10">DSM 13031</strain>
    </source>
</reference>
<dbReference type="HAMAP" id="MF_00201">
    <property type="entry name" value="RecO"/>
    <property type="match status" value="1"/>
</dbReference>
<dbReference type="InterPro" id="IPR042242">
    <property type="entry name" value="RecO_C"/>
</dbReference>
<dbReference type="EMBL" id="AASE01000003">
    <property type="protein sequence ID" value="EAT59578.1"/>
    <property type="molecule type" value="Genomic_DNA"/>
</dbReference>
<feature type="domain" description="DNA replication/recombination mediator RecO N-terminal" evidence="8">
    <location>
        <begin position="26"/>
        <end position="100"/>
    </location>
</feature>
<dbReference type="InterPro" id="IPR022572">
    <property type="entry name" value="DNA_rep/recomb_RecO_N"/>
</dbReference>
<dbReference type="InterPro" id="IPR012340">
    <property type="entry name" value="NA-bd_OB-fold"/>
</dbReference>
<name>Q0YTH1_9CHLB</name>
<dbReference type="Proteomes" id="UP000004162">
    <property type="component" value="Unassembled WGS sequence"/>
</dbReference>
<reference evidence="9 10" key="2">
    <citation type="submission" date="2006-07" db="EMBL/GenBank/DDBJ databases">
        <title>Sequencing of the draft genome and assembly of Chlorobium ferroxidans DSM 13031.</title>
        <authorList>
            <consortium name="US DOE Joint Genome Institute (JGI-PGF)"/>
            <person name="Copeland A."/>
            <person name="Lucas S."/>
            <person name="Lapidus A."/>
            <person name="Barry K."/>
            <person name="Glavina del Rio T."/>
            <person name="Dalin E."/>
            <person name="Tice H."/>
            <person name="Bruce D."/>
            <person name="Pitluck S."/>
            <person name="Richardson P."/>
        </authorList>
    </citation>
    <scope>NUCLEOTIDE SEQUENCE [LARGE SCALE GENOMIC DNA]</scope>
    <source>
        <strain evidence="9 10">DSM 13031</strain>
    </source>
</reference>
<keyword evidence="4 7" id="KW-0233">DNA recombination</keyword>
<dbReference type="Pfam" id="PF11967">
    <property type="entry name" value="RecO_N"/>
    <property type="match status" value="1"/>
</dbReference>
<dbReference type="Gene3D" id="1.20.1440.120">
    <property type="entry name" value="Recombination protein O, C-terminal domain"/>
    <property type="match status" value="1"/>
</dbReference>
<evidence type="ECO:0000256" key="6">
    <source>
        <dbReference type="ARBA" id="ARBA00033409"/>
    </source>
</evidence>
<dbReference type="PANTHER" id="PTHR33991:SF1">
    <property type="entry name" value="DNA REPAIR PROTEIN RECO"/>
    <property type="match status" value="1"/>
</dbReference>
<evidence type="ECO:0000256" key="4">
    <source>
        <dbReference type="ARBA" id="ARBA00023172"/>
    </source>
</evidence>
<evidence type="ECO:0000256" key="2">
    <source>
        <dbReference type="ARBA" id="ARBA00021310"/>
    </source>
</evidence>
<organism evidence="9 10">
    <name type="scientific">Chlorobium ferrooxidans DSM 13031</name>
    <dbReference type="NCBI Taxonomy" id="377431"/>
    <lineage>
        <taxon>Bacteria</taxon>
        <taxon>Pseudomonadati</taxon>
        <taxon>Chlorobiota</taxon>
        <taxon>Chlorobiia</taxon>
        <taxon>Chlorobiales</taxon>
        <taxon>Chlorobiaceae</taxon>
        <taxon>Chlorobium/Pelodictyon group</taxon>
        <taxon>Chlorobium</taxon>
    </lineage>
</organism>
<keyword evidence="10" id="KW-1185">Reference proteome</keyword>
<dbReference type="SUPFAM" id="SSF50249">
    <property type="entry name" value="Nucleic acid-binding proteins"/>
    <property type="match status" value="1"/>
</dbReference>
<dbReference type="Gene3D" id="2.40.50.140">
    <property type="entry name" value="Nucleic acid-binding proteins"/>
    <property type="match status" value="1"/>
</dbReference>
<evidence type="ECO:0000256" key="7">
    <source>
        <dbReference type="HAMAP-Rule" id="MF_00201"/>
    </source>
</evidence>
<dbReference type="GO" id="GO:0043590">
    <property type="term" value="C:bacterial nucleoid"/>
    <property type="evidence" value="ECO:0007669"/>
    <property type="project" value="TreeGrafter"/>
</dbReference>
<protein>
    <recommendedName>
        <fullName evidence="2 7">DNA repair protein RecO</fullName>
    </recommendedName>
    <alternativeName>
        <fullName evidence="6 7">Recombination protein O</fullName>
    </alternativeName>
</protein>
<evidence type="ECO:0000313" key="10">
    <source>
        <dbReference type="Proteomes" id="UP000004162"/>
    </source>
</evidence>
<evidence type="ECO:0000256" key="5">
    <source>
        <dbReference type="ARBA" id="ARBA00023204"/>
    </source>
</evidence>
<dbReference type="GO" id="GO:0006302">
    <property type="term" value="P:double-strand break repair"/>
    <property type="evidence" value="ECO:0007669"/>
    <property type="project" value="TreeGrafter"/>
</dbReference>
<accession>Q0YTH1</accession>
<dbReference type="InterPro" id="IPR003717">
    <property type="entry name" value="RecO"/>
</dbReference>
<sequence>MLPPYSGRANVYTDNCENKKAEAVIVKTRAVILREVKYRDQSKICALYTREFGKISVIIKGARNPKNKLSGLFSAGNVVDVVLYKKQSRDIQLVSDGNLVLSPMVPDPDMERFAVLYQIIDLIRTGTESDEKNLPLFTLLAGTLQQLYRSGVNFRQLHAWFLLRLVSLMGFQPLLSNCVFSGEDLTTAIREMKLTELYFVMNPGGLALPAAAIQSSIKKRLIPVRLAEQLAALASARHPAGDTFISSPEDIDTLCSLLQEYCALHMEHSRSRKNISIVEQILVK</sequence>
<dbReference type="InterPro" id="IPR037278">
    <property type="entry name" value="ARFGAP/RecO"/>
</dbReference>
<dbReference type="AlphaFoldDB" id="Q0YTH1"/>
<dbReference type="SUPFAM" id="SSF57863">
    <property type="entry name" value="ArfGap/RecO-like zinc finger"/>
    <property type="match status" value="1"/>
</dbReference>
<comment type="function">
    <text evidence="7">Involved in DNA repair and RecF pathway recombination.</text>
</comment>
<comment type="caution">
    <text evidence="9">The sequence shown here is derived from an EMBL/GenBank/DDBJ whole genome shotgun (WGS) entry which is preliminary data.</text>
</comment>
<dbReference type="NCBIfam" id="TIGR00613">
    <property type="entry name" value="reco"/>
    <property type="match status" value="1"/>
</dbReference>
<dbReference type="PANTHER" id="PTHR33991">
    <property type="entry name" value="DNA REPAIR PROTEIN RECO"/>
    <property type="match status" value="1"/>
</dbReference>
<comment type="similarity">
    <text evidence="1 7">Belongs to the RecO family.</text>
</comment>
<keyword evidence="3 7" id="KW-0227">DNA damage</keyword>
<evidence type="ECO:0000259" key="8">
    <source>
        <dbReference type="Pfam" id="PF11967"/>
    </source>
</evidence>
<evidence type="ECO:0000313" key="9">
    <source>
        <dbReference type="EMBL" id="EAT59578.1"/>
    </source>
</evidence>
<keyword evidence="5 7" id="KW-0234">DNA repair</keyword>
<proteinExistence type="inferred from homology"/>